<evidence type="ECO:0000313" key="3">
    <source>
        <dbReference type="WBParaSite" id="HPBE_0002567301-mRNA-1"/>
    </source>
</evidence>
<protein>
    <submittedName>
        <fullName evidence="1 3">Uncharacterized protein</fullName>
    </submittedName>
</protein>
<gene>
    <name evidence="1" type="ORF">HPBE_LOCUS25672</name>
</gene>
<sequence>MASSADEVNVRVLFFGKARELVECEETSVRLPRVLPYNKLKELIFTEALASAIRAMLRKTADTTAGVRNIALAQTSPSQLGKRLCAASTRVNFRSLTAKFIYSVHHRIAVRNSLSDATTDVSSVNSIRGHISQQPGRAFHAAMTNTGRRSLRRGEEMCAVAVCEVFVVP</sequence>
<dbReference type="EMBL" id="UZAH01038344">
    <property type="protein sequence ID" value="VDP52998.1"/>
    <property type="molecule type" value="Genomic_DNA"/>
</dbReference>
<proteinExistence type="predicted"/>
<dbReference type="OrthoDB" id="5531344at2759"/>
<dbReference type="WBParaSite" id="HPBE_0002567301-mRNA-1">
    <property type="protein sequence ID" value="HPBE_0002567301-mRNA-1"/>
    <property type="gene ID" value="HPBE_0002567301"/>
</dbReference>
<keyword evidence="2" id="KW-1185">Reference proteome</keyword>
<organism evidence="2 3">
    <name type="scientific">Heligmosomoides polygyrus</name>
    <name type="common">Parasitic roundworm</name>
    <dbReference type="NCBI Taxonomy" id="6339"/>
    <lineage>
        <taxon>Eukaryota</taxon>
        <taxon>Metazoa</taxon>
        <taxon>Ecdysozoa</taxon>
        <taxon>Nematoda</taxon>
        <taxon>Chromadorea</taxon>
        <taxon>Rhabditida</taxon>
        <taxon>Rhabditina</taxon>
        <taxon>Rhabditomorpha</taxon>
        <taxon>Strongyloidea</taxon>
        <taxon>Heligmosomidae</taxon>
        <taxon>Heligmosomoides</taxon>
    </lineage>
</organism>
<dbReference type="Proteomes" id="UP000050761">
    <property type="component" value="Unassembled WGS sequence"/>
</dbReference>
<evidence type="ECO:0000313" key="2">
    <source>
        <dbReference type="Proteomes" id="UP000050761"/>
    </source>
</evidence>
<reference evidence="3" key="2">
    <citation type="submission" date="2019-09" db="UniProtKB">
        <authorList>
            <consortium name="WormBaseParasite"/>
        </authorList>
    </citation>
    <scope>IDENTIFICATION</scope>
</reference>
<accession>A0A3P8F1I8</accession>
<accession>A0A183GSK3</accession>
<reference evidence="1 2" key="1">
    <citation type="submission" date="2018-11" db="EMBL/GenBank/DDBJ databases">
        <authorList>
            <consortium name="Pathogen Informatics"/>
        </authorList>
    </citation>
    <scope>NUCLEOTIDE SEQUENCE [LARGE SCALE GENOMIC DNA]</scope>
</reference>
<name>A0A183GSK3_HELPZ</name>
<evidence type="ECO:0000313" key="1">
    <source>
        <dbReference type="EMBL" id="VDP52998.1"/>
    </source>
</evidence>
<dbReference type="AlphaFoldDB" id="A0A183GSK3"/>